<feature type="compositionally biased region" description="Acidic residues" evidence="6">
    <location>
        <begin position="301"/>
        <end position="327"/>
    </location>
</feature>
<comment type="catalytic activity">
    <reaction evidence="5">
        <text>guanosine(9) in tRNA + S-adenosyl-L-methionine = N(1)-methylguanosine(9) in tRNA + S-adenosyl-L-homocysteine + H(+)</text>
        <dbReference type="Rhea" id="RHEA:43156"/>
        <dbReference type="Rhea" id="RHEA-COMP:10367"/>
        <dbReference type="Rhea" id="RHEA-COMP:10368"/>
        <dbReference type="ChEBI" id="CHEBI:15378"/>
        <dbReference type="ChEBI" id="CHEBI:57856"/>
        <dbReference type="ChEBI" id="CHEBI:59789"/>
        <dbReference type="ChEBI" id="CHEBI:73542"/>
        <dbReference type="ChEBI" id="CHEBI:74269"/>
        <dbReference type="EC" id="2.1.1.221"/>
    </reaction>
</comment>
<evidence type="ECO:0000256" key="3">
    <source>
        <dbReference type="ARBA" id="ARBA00022679"/>
    </source>
</evidence>
<dbReference type="EMBL" id="LR746279">
    <property type="protein sequence ID" value="CAA7409641.1"/>
    <property type="molecule type" value="Genomic_DNA"/>
</dbReference>
<feature type="domain" description="SAM-dependent MTase TRM10-type" evidence="7">
    <location>
        <begin position="101"/>
        <end position="291"/>
    </location>
</feature>
<dbReference type="InterPro" id="IPR028564">
    <property type="entry name" value="MT_TRM10-typ"/>
</dbReference>
<feature type="compositionally biased region" description="Basic and acidic residues" evidence="6">
    <location>
        <begin position="328"/>
        <end position="337"/>
    </location>
</feature>
<dbReference type="OrthoDB" id="278300at2759"/>
<dbReference type="PANTHER" id="PTHR13563:SF13">
    <property type="entry name" value="TRNA METHYLTRANSFERASE 10 HOMOLOG A"/>
    <property type="match status" value="1"/>
</dbReference>
<dbReference type="PANTHER" id="PTHR13563">
    <property type="entry name" value="TRNA (GUANINE-9-) METHYLTRANSFERASE"/>
    <property type="match status" value="1"/>
</dbReference>
<feature type="region of interest" description="Disordered" evidence="6">
    <location>
        <begin position="1"/>
        <end position="96"/>
    </location>
</feature>
<dbReference type="AlphaFoldDB" id="A0A7I8LHZ4"/>
<dbReference type="GO" id="GO:0052905">
    <property type="term" value="F:tRNA (guanosine(9)-N1)-methyltransferase activity"/>
    <property type="evidence" value="ECO:0007669"/>
    <property type="project" value="UniProtKB-EC"/>
</dbReference>
<evidence type="ECO:0000256" key="2">
    <source>
        <dbReference type="ARBA" id="ARBA00022603"/>
    </source>
</evidence>
<evidence type="ECO:0000256" key="5">
    <source>
        <dbReference type="ARBA" id="ARBA00048434"/>
    </source>
</evidence>
<evidence type="ECO:0000259" key="7">
    <source>
        <dbReference type="PROSITE" id="PS51675"/>
    </source>
</evidence>
<dbReference type="GO" id="GO:0000049">
    <property type="term" value="F:tRNA binding"/>
    <property type="evidence" value="ECO:0007669"/>
    <property type="project" value="TreeGrafter"/>
</dbReference>
<proteinExistence type="predicted"/>
<evidence type="ECO:0000313" key="8">
    <source>
        <dbReference type="EMBL" id="CAA7409641.1"/>
    </source>
</evidence>
<evidence type="ECO:0000256" key="1">
    <source>
        <dbReference type="ARBA" id="ARBA00012797"/>
    </source>
</evidence>
<feature type="region of interest" description="Disordered" evidence="6">
    <location>
        <begin position="292"/>
        <end position="343"/>
    </location>
</feature>
<dbReference type="InterPro" id="IPR038459">
    <property type="entry name" value="MT_TRM10-typ_sf"/>
</dbReference>
<accession>A0A7I8LHZ4</accession>
<keyword evidence="2" id="KW-0489">Methyltransferase</keyword>
<keyword evidence="3" id="KW-0808">Transferase</keyword>
<feature type="compositionally biased region" description="Basic and acidic residues" evidence="6">
    <location>
        <begin position="33"/>
        <end position="96"/>
    </location>
</feature>
<dbReference type="PROSITE" id="PS51675">
    <property type="entry name" value="SAM_MT_TRM10"/>
    <property type="match status" value="1"/>
</dbReference>
<keyword evidence="9" id="KW-1185">Reference proteome</keyword>
<dbReference type="EC" id="2.1.1.221" evidence="1"/>
<dbReference type="GO" id="GO:0005634">
    <property type="term" value="C:nucleus"/>
    <property type="evidence" value="ECO:0007669"/>
    <property type="project" value="TreeGrafter"/>
</dbReference>
<sequence length="343" mass="39423">MEAPEEDSQAAVADGEDAPPAQKLSKNARKKQQKQEFREKRKAERKAAEKEKKKRELERKRREWDEKLAGASEEERVRLVESRREARRERMEQRSEEREMKIARLRGATEVGQKLVLDLEFGHLMSPSEIHSLVHQVMYCYAVNGKSTSPAHLWLTGCTGEIDSQLKKLPGYEKWIIERESRSYIDALHHEKENMVYLTADAEVELHELDLKKIYIIGGLVDRNRWKGITQRKAKEQGIQSAKLPIGGYLKMSSSKVLTVNQVVEILLKFLETKDWKASFFKVIPQRKICEEEPESRNEDALTDIEEAGDEGDADSGAEENAEDEVEGERKRMRMEGTIDGSG</sequence>
<dbReference type="Gene3D" id="3.40.1280.30">
    <property type="match status" value="1"/>
</dbReference>
<reference evidence="8" key="1">
    <citation type="submission" date="2020-02" db="EMBL/GenBank/DDBJ databases">
        <authorList>
            <person name="Scholz U."/>
            <person name="Mascher M."/>
            <person name="Fiebig A."/>
        </authorList>
    </citation>
    <scope>NUCLEOTIDE SEQUENCE</scope>
</reference>
<evidence type="ECO:0000256" key="4">
    <source>
        <dbReference type="ARBA" id="ARBA00022691"/>
    </source>
</evidence>
<dbReference type="GO" id="GO:0002939">
    <property type="term" value="P:tRNA N1-guanine methylation"/>
    <property type="evidence" value="ECO:0007669"/>
    <property type="project" value="TreeGrafter"/>
</dbReference>
<dbReference type="Proteomes" id="UP000663760">
    <property type="component" value="Chromosome 16"/>
</dbReference>
<protein>
    <recommendedName>
        <fullName evidence="1">tRNA (guanine(9)-N(1))-methyltransferase</fullName>
        <ecNumber evidence="1">2.1.1.221</ecNumber>
    </recommendedName>
</protein>
<dbReference type="InterPro" id="IPR007356">
    <property type="entry name" value="tRNA_m1G_MeTrfase_euk"/>
</dbReference>
<organism evidence="8 9">
    <name type="scientific">Spirodela intermedia</name>
    <name type="common">Intermediate duckweed</name>
    <dbReference type="NCBI Taxonomy" id="51605"/>
    <lineage>
        <taxon>Eukaryota</taxon>
        <taxon>Viridiplantae</taxon>
        <taxon>Streptophyta</taxon>
        <taxon>Embryophyta</taxon>
        <taxon>Tracheophyta</taxon>
        <taxon>Spermatophyta</taxon>
        <taxon>Magnoliopsida</taxon>
        <taxon>Liliopsida</taxon>
        <taxon>Araceae</taxon>
        <taxon>Lemnoideae</taxon>
        <taxon>Spirodela</taxon>
    </lineage>
</organism>
<keyword evidence="4" id="KW-0949">S-adenosyl-L-methionine</keyword>
<dbReference type="CDD" id="cd18089">
    <property type="entry name" value="SPOUT_Trm10-like"/>
    <property type="match status" value="1"/>
</dbReference>
<evidence type="ECO:0000313" key="9">
    <source>
        <dbReference type="Proteomes" id="UP000663760"/>
    </source>
</evidence>
<name>A0A7I8LHZ4_SPIIN</name>
<evidence type="ECO:0000256" key="6">
    <source>
        <dbReference type="SAM" id="MobiDB-lite"/>
    </source>
</evidence>
<gene>
    <name evidence="8" type="ORF">SI8410_16020319</name>
</gene>